<sequence>MTTQSTPETTPEIEKWPREQPYPEDRIQKMLLWQAFIAAKCPKLNDCIVDLLRGKEEAAETIAHQSTRLAELESIKTSAEATTAANFDARLKARDEEIAELKKKNKALSGMHASFLGNSVDLHSEFMKFAVNVGALVQQQADSLENLEATLENDATTGRDDESATSQAVQKEDGRADLPSESDQSVSQANESIASKPVPSMKGAISPLDAHAYPGTQVSAEEAEVAKALEDTRNPAPVSSAVGANFRIVNHQPTRCAFVFWSTTSTLTVGLIGNPFQDMNGCAVELEADPGLNGPRHIPLNLSTINGDKERPSLKINDEIAALATWRPGDVINGQPTISNFKTWRAGLHMSNLPDLTSRG</sequence>
<dbReference type="Proteomes" id="UP001276659">
    <property type="component" value="Unassembled WGS sequence"/>
</dbReference>
<feature type="compositionally biased region" description="Basic and acidic residues" evidence="1">
    <location>
        <begin position="12"/>
        <end position="21"/>
    </location>
</feature>
<gene>
    <name evidence="2" type="ORF">OEA41_000349</name>
</gene>
<reference evidence="2" key="1">
    <citation type="submission" date="2022-11" db="EMBL/GenBank/DDBJ databases">
        <title>Chromosomal genome sequence assembly and mating type (MAT) locus characterization of the leprose asexual lichenized fungus Lepraria neglecta (Nyl.) Erichsen.</title>
        <authorList>
            <person name="Allen J.L."/>
            <person name="Pfeffer B."/>
        </authorList>
    </citation>
    <scope>NUCLEOTIDE SEQUENCE</scope>
    <source>
        <strain evidence="2">Allen 5258</strain>
    </source>
</reference>
<comment type="caution">
    <text evidence="2">The sequence shown here is derived from an EMBL/GenBank/DDBJ whole genome shotgun (WGS) entry which is preliminary data.</text>
</comment>
<dbReference type="AlphaFoldDB" id="A0AAD9ZFK5"/>
<keyword evidence="3" id="KW-1185">Reference proteome</keyword>
<feature type="compositionally biased region" description="Polar residues" evidence="1">
    <location>
        <begin position="181"/>
        <end position="193"/>
    </location>
</feature>
<organism evidence="2 3">
    <name type="scientific">Lepraria neglecta</name>
    <dbReference type="NCBI Taxonomy" id="209136"/>
    <lineage>
        <taxon>Eukaryota</taxon>
        <taxon>Fungi</taxon>
        <taxon>Dikarya</taxon>
        <taxon>Ascomycota</taxon>
        <taxon>Pezizomycotina</taxon>
        <taxon>Lecanoromycetes</taxon>
        <taxon>OSLEUM clade</taxon>
        <taxon>Lecanoromycetidae</taxon>
        <taxon>Lecanorales</taxon>
        <taxon>Lecanorineae</taxon>
        <taxon>Stereocaulaceae</taxon>
        <taxon>Lepraria</taxon>
    </lineage>
</organism>
<dbReference type="EMBL" id="JASNWA010000003">
    <property type="protein sequence ID" value="KAK3178216.1"/>
    <property type="molecule type" value="Genomic_DNA"/>
</dbReference>
<feature type="region of interest" description="Disordered" evidence="1">
    <location>
        <begin position="1"/>
        <end position="21"/>
    </location>
</feature>
<name>A0AAD9ZFK5_9LECA</name>
<accession>A0AAD9ZFK5</accession>
<feature type="region of interest" description="Disordered" evidence="1">
    <location>
        <begin position="152"/>
        <end position="209"/>
    </location>
</feature>
<protein>
    <submittedName>
        <fullName evidence="2">Uncharacterized protein</fullName>
    </submittedName>
</protein>
<evidence type="ECO:0000256" key="1">
    <source>
        <dbReference type="SAM" id="MobiDB-lite"/>
    </source>
</evidence>
<evidence type="ECO:0000313" key="2">
    <source>
        <dbReference type="EMBL" id="KAK3178216.1"/>
    </source>
</evidence>
<evidence type="ECO:0000313" key="3">
    <source>
        <dbReference type="Proteomes" id="UP001276659"/>
    </source>
</evidence>
<proteinExistence type="predicted"/>